<feature type="signal peptide" evidence="9">
    <location>
        <begin position="1"/>
        <end position="21"/>
    </location>
</feature>
<dbReference type="PANTHER" id="PTHR36788:SF2">
    <property type="entry name" value="DEFENSIN-LIKE PROTEIN 183"/>
    <property type="match status" value="1"/>
</dbReference>
<dbReference type="GO" id="GO:0031640">
    <property type="term" value="P:killing of cells of another organism"/>
    <property type="evidence" value="ECO:0007669"/>
    <property type="project" value="UniProtKB-UniRule"/>
</dbReference>
<reference evidence="10 11" key="1">
    <citation type="journal article" date="2012" name="Nat. Biotechnol.">
        <title>Draft genome sequence of pigeonpea (Cajanus cajan), an orphan legume crop of resource-poor farmers.</title>
        <authorList>
            <person name="Varshney R.K."/>
            <person name="Chen W."/>
            <person name="Li Y."/>
            <person name="Bharti A.K."/>
            <person name="Saxena R.K."/>
            <person name="Schlueter J.A."/>
            <person name="Donoghue M.T."/>
            <person name="Azam S."/>
            <person name="Fan G."/>
            <person name="Whaley A.M."/>
            <person name="Farmer A.D."/>
            <person name="Sheridan J."/>
            <person name="Iwata A."/>
            <person name="Tuteja R."/>
            <person name="Penmetsa R.V."/>
            <person name="Wu W."/>
            <person name="Upadhyaya H.D."/>
            <person name="Yang S.P."/>
            <person name="Shah T."/>
            <person name="Saxena K.B."/>
            <person name="Michael T."/>
            <person name="McCombie W.R."/>
            <person name="Yang B."/>
            <person name="Zhang G."/>
            <person name="Yang H."/>
            <person name="Wang J."/>
            <person name="Spillane C."/>
            <person name="Cook D.R."/>
            <person name="May G.D."/>
            <person name="Xu X."/>
            <person name="Jackson S.A."/>
        </authorList>
    </citation>
    <scope>NUCLEOTIDE SEQUENCE [LARGE SCALE GENOMIC DNA]</scope>
    <source>
        <strain evidence="11">cv. Asha</strain>
    </source>
</reference>
<evidence type="ECO:0000256" key="2">
    <source>
        <dbReference type="ARBA" id="ARBA00006722"/>
    </source>
</evidence>
<keyword evidence="7 9" id="KW-0611">Plant defense</keyword>
<name>A0A151T5K0_CAJCA</name>
<keyword evidence="8" id="KW-1015">Disulfide bond</keyword>
<feature type="non-terminal residue" evidence="10">
    <location>
        <position position="1"/>
    </location>
</feature>
<protein>
    <recommendedName>
        <fullName evidence="9">Defensin-like protein</fullName>
    </recommendedName>
</protein>
<keyword evidence="11" id="KW-1185">Reference proteome</keyword>
<dbReference type="Gramene" id="C.cajan_16350.t">
    <property type="protein sequence ID" value="C.cajan_16350.t.cds1"/>
    <property type="gene ID" value="C.cajan_16350"/>
</dbReference>
<keyword evidence="6 9" id="KW-0732">Signal</keyword>
<dbReference type="PANTHER" id="PTHR36788">
    <property type="entry name" value="DEFENSIN-LIKE PROTEIN 183"/>
    <property type="match status" value="1"/>
</dbReference>
<keyword evidence="3 9" id="KW-0964">Secreted</keyword>
<dbReference type="EMBL" id="CM003610">
    <property type="protein sequence ID" value="KYP62300.1"/>
    <property type="molecule type" value="Genomic_DNA"/>
</dbReference>
<dbReference type="InterPro" id="IPR039641">
    <property type="entry name" value="LCR"/>
</dbReference>
<feature type="chain" id="PRO_5027160154" description="Defensin-like protein" evidence="9">
    <location>
        <begin position="22"/>
        <end position="123"/>
    </location>
</feature>
<evidence type="ECO:0000256" key="8">
    <source>
        <dbReference type="ARBA" id="ARBA00023157"/>
    </source>
</evidence>
<dbReference type="GO" id="GO:0005576">
    <property type="term" value="C:extracellular region"/>
    <property type="evidence" value="ECO:0007669"/>
    <property type="project" value="UniProtKB-SubCell"/>
</dbReference>
<evidence type="ECO:0000256" key="3">
    <source>
        <dbReference type="ARBA" id="ARBA00022525"/>
    </source>
</evidence>
<evidence type="ECO:0000256" key="6">
    <source>
        <dbReference type="ARBA" id="ARBA00022729"/>
    </source>
</evidence>
<gene>
    <name evidence="10" type="ORF">KK1_016827</name>
</gene>
<proteinExistence type="inferred from homology"/>
<evidence type="ECO:0000313" key="11">
    <source>
        <dbReference type="Proteomes" id="UP000075243"/>
    </source>
</evidence>
<evidence type="ECO:0000256" key="4">
    <source>
        <dbReference type="ARBA" id="ARBA00022529"/>
    </source>
</evidence>
<dbReference type="OMA" id="CCNQICA"/>
<sequence length="123" mass="13674">YFPSFCVCFIFWSIGQKGVEGDTCSEDLGSCEFTRHCDLRCKAHNNGQGYCDDLKLCSCFHDCELRKQNSIQPTRKCIDNLGLCVGGCDNACCNKKCVSKFHKGVGFCDILGGINYCTCVYDC</sequence>
<accession>A0A151T5K0</accession>
<organism evidence="10 11">
    <name type="scientific">Cajanus cajan</name>
    <name type="common">Pigeon pea</name>
    <name type="synonym">Cajanus indicus</name>
    <dbReference type="NCBI Taxonomy" id="3821"/>
    <lineage>
        <taxon>Eukaryota</taxon>
        <taxon>Viridiplantae</taxon>
        <taxon>Streptophyta</taxon>
        <taxon>Embryophyta</taxon>
        <taxon>Tracheophyta</taxon>
        <taxon>Spermatophyta</taxon>
        <taxon>Magnoliopsida</taxon>
        <taxon>eudicotyledons</taxon>
        <taxon>Gunneridae</taxon>
        <taxon>Pentapetalae</taxon>
        <taxon>rosids</taxon>
        <taxon>fabids</taxon>
        <taxon>Fabales</taxon>
        <taxon>Fabaceae</taxon>
        <taxon>Papilionoideae</taxon>
        <taxon>50 kb inversion clade</taxon>
        <taxon>NPAAA clade</taxon>
        <taxon>indigoferoid/millettioid clade</taxon>
        <taxon>Phaseoleae</taxon>
        <taxon>Cajanus</taxon>
    </lineage>
</organism>
<evidence type="ECO:0000256" key="7">
    <source>
        <dbReference type="ARBA" id="ARBA00022821"/>
    </source>
</evidence>
<dbReference type="AlphaFoldDB" id="A0A151T5K0"/>
<comment type="similarity">
    <text evidence="2 9">Belongs to the DEFL family.</text>
</comment>
<evidence type="ECO:0000313" key="10">
    <source>
        <dbReference type="EMBL" id="KYP62300.1"/>
    </source>
</evidence>
<evidence type="ECO:0000256" key="9">
    <source>
        <dbReference type="RuleBase" id="RU367109"/>
    </source>
</evidence>
<keyword evidence="5 9" id="KW-0295">Fungicide</keyword>
<evidence type="ECO:0000256" key="1">
    <source>
        <dbReference type="ARBA" id="ARBA00004613"/>
    </source>
</evidence>
<keyword evidence="4 9" id="KW-0929">Antimicrobial</keyword>
<comment type="subcellular location">
    <subcellularLocation>
        <location evidence="1 9">Secreted</location>
    </subcellularLocation>
</comment>
<dbReference type="Proteomes" id="UP000075243">
    <property type="component" value="Chromosome 8"/>
</dbReference>
<evidence type="ECO:0000256" key="5">
    <source>
        <dbReference type="ARBA" id="ARBA00022577"/>
    </source>
</evidence>
<dbReference type="GO" id="GO:0050832">
    <property type="term" value="P:defense response to fungus"/>
    <property type="evidence" value="ECO:0007669"/>
    <property type="project" value="UniProtKB-UniRule"/>
</dbReference>